<keyword evidence="1" id="KW-1185">Reference proteome</keyword>
<evidence type="ECO:0000313" key="1">
    <source>
        <dbReference type="Proteomes" id="UP000095287"/>
    </source>
</evidence>
<dbReference type="WBParaSite" id="L893_g3467.t1">
    <property type="protein sequence ID" value="L893_g3467.t1"/>
    <property type="gene ID" value="L893_g3467"/>
</dbReference>
<dbReference type="Proteomes" id="UP000095287">
    <property type="component" value="Unplaced"/>
</dbReference>
<proteinExistence type="predicted"/>
<dbReference type="AlphaFoldDB" id="A0A1I8A8Y2"/>
<accession>A0A1I8A8Y2</accession>
<reference evidence="2" key="1">
    <citation type="submission" date="2016-11" db="UniProtKB">
        <authorList>
            <consortium name="WormBaseParasite"/>
        </authorList>
    </citation>
    <scope>IDENTIFICATION</scope>
</reference>
<protein>
    <submittedName>
        <fullName evidence="2">Uncharacterized protein</fullName>
    </submittedName>
</protein>
<evidence type="ECO:0000313" key="2">
    <source>
        <dbReference type="WBParaSite" id="L893_g3467.t1"/>
    </source>
</evidence>
<name>A0A1I8A8Y2_9BILA</name>
<sequence>MDRLPSALGLLKPKKEPGAGSENRKSFMLGCSPLFRGLFWNALRAWLQFSSASENWNLESDYESEERIIRMHFLSTSCSFSNATTKFAVLAIIGLAWIIGPCCALRSSVRHILCDLEDVSIPRSLQQEEMFSAVAICFFTERQFLRSGLKDLES</sequence>
<organism evidence="1 2">
    <name type="scientific">Steinernema glaseri</name>
    <dbReference type="NCBI Taxonomy" id="37863"/>
    <lineage>
        <taxon>Eukaryota</taxon>
        <taxon>Metazoa</taxon>
        <taxon>Ecdysozoa</taxon>
        <taxon>Nematoda</taxon>
        <taxon>Chromadorea</taxon>
        <taxon>Rhabditida</taxon>
        <taxon>Tylenchina</taxon>
        <taxon>Panagrolaimomorpha</taxon>
        <taxon>Strongyloidoidea</taxon>
        <taxon>Steinernematidae</taxon>
        <taxon>Steinernema</taxon>
    </lineage>
</organism>